<name>A0ABR9D467_9GAMM</name>
<organism evidence="1 2">
    <name type="scientific">Methylomonas albis</name>
    <dbReference type="NCBI Taxonomy" id="1854563"/>
    <lineage>
        <taxon>Bacteria</taxon>
        <taxon>Pseudomonadati</taxon>
        <taxon>Pseudomonadota</taxon>
        <taxon>Gammaproteobacteria</taxon>
        <taxon>Methylococcales</taxon>
        <taxon>Methylococcaceae</taxon>
        <taxon>Methylomonas</taxon>
    </lineage>
</organism>
<gene>
    <name evidence="1" type="ORF">IE877_18830</name>
</gene>
<dbReference type="RefSeq" id="WP_192376146.1">
    <property type="nucleotide sequence ID" value="NZ_JACXSS010000001.1"/>
</dbReference>
<protein>
    <submittedName>
        <fullName evidence="1">Uncharacterized protein</fullName>
    </submittedName>
</protein>
<keyword evidence="2" id="KW-1185">Reference proteome</keyword>
<reference evidence="1 2" key="1">
    <citation type="submission" date="2020-09" db="EMBL/GenBank/DDBJ databases">
        <title>Methylomonas albis sp. nov. and Methylomonas fluvii sp. nov.: Two cold-adapted methanotrophs from the River Elbe and an amended description of Methylovulum psychrotolerans strain Eb1.</title>
        <authorList>
            <person name="Bussmann I.K."/>
            <person name="Klings K.-W."/>
            <person name="Warnstedt J."/>
            <person name="Hoppert M."/>
            <person name="Saborowski A."/>
            <person name="Horn F."/>
            <person name="Liebner S."/>
        </authorList>
    </citation>
    <scope>NUCLEOTIDE SEQUENCE [LARGE SCALE GENOMIC DNA]</scope>
    <source>
        <strain evidence="1 2">EbA</strain>
    </source>
</reference>
<dbReference type="Proteomes" id="UP000652176">
    <property type="component" value="Unassembled WGS sequence"/>
</dbReference>
<evidence type="ECO:0000313" key="2">
    <source>
        <dbReference type="Proteomes" id="UP000652176"/>
    </source>
</evidence>
<accession>A0ABR9D467</accession>
<proteinExistence type="predicted"/>
<dbReference type="EMBL" id="JACXSS010000001">
    <property type="protein sequence ID" value="MBD9357898.1"/>
    <property type="molecule type" value="Genomic_DNA"/>
</dbReference>
<evidence type="ECO:0000313" key="1">
    <source>
        <dbReference type="EMBL" id="MBD9357898.1"/>
    </source>
</evidence>
<comment type="caution">
    <text evidence="1">The sequence shown here is derived from an EMBL/GenBank/DDBJ whole genome shotgun (WGS) entry which is preliminary data.</text>
</comment>
<sequence>MTNCLYCNTPLSRHEQFAGTICSNWRCREKHLENQLVSYRTEAAEALDFGQSETFPIAVVPHWEPKLVPLTHEDYRMLAEFLNGLISSETTETIPNEFMEAPPQSDTPPAMLSRLGQVCAICRGFCCFHGAAHNAFLDHKTLLRFVTEKPELELYDAVEIYLDYLPSQHYFNACLYQGEQGCTLPREMRANICNDYQCGGLRTARERFATNSDNRAFVVVRHDHKIQRAAFINGSSIIHYPPKDS</sequence>